<evidence type="ECO:0000313" key="5">
    <source>
        <dbReference type="EMBL" id="PZQ15967.1"/>
    </source>
</evidence>
<dbReference type="PROSITE" id="PS50883">
    <property type="entry name" value="EAL"/>
    <property type="match status" value="1"/>
</dbReference>
<dbReference type="CDD" id="cd01948">
    <property type="entry name" value="EAL"/>
    <property type="match status" value="1"/>
</dbReference>
<evidence type="ECO:0000259" key="4">
    <source>
        <dbReference type="PROSITE" id="PS50883"/>
    </source>
</evidence>
<dbReference type="EMBL" id="QFPN01000004">
    <property type="protein sequence ID" value="PZQ15967.1"/>
    <property type="molecule type" value="Genomic_DNA"/>
</dbReference>
<protein>
    <recommendedName>
        <fullName evidence="4">EAL domain-containing protein</fullName>
    </recommendedName>
</protein>
<feature type="domain" description="EAL" evidence="4">
    <location>
        <begin position="219"/>
        <end position="470"/>
    </location>
</feature>
<comment type="caution">
    <text evidence="5">The sequence shown here is derived from an EMBL/GenBank/DDBJ whole genome shotgun (WGS) entry which is preliminary data.</text>
</comment>
<evidence type="ECO:0000256" key="2">
    <source>
        <dbReference type="SAM" id="MobiDB-lite"/>
    </source>
</evidence>
<feature type="compositionally biased region" description="Pro residues" evidence="2">
    <location>
        <begin position="180"/>
        <end position="191"/>
    </location>
</feature>
<dbReference type="Proteomes" id="UP000249577">
    <property type="component" value="Unassembled WGS sequence"/>
</dbReference>
<dbReference type="GO" id="GO:0071111">
    <property type="term" value="F:cyclic-guanylate-specific phosphodiesterase activity"/>
    <property type="evidence" value="ECO:0007669"/>
    <property type="project" value="InterPro"/>
</dbReference>
<proteinExistence type="predicted"/>
<sequence length="486" mass="51616">MIFKAFSQAPDEGLMSKPAAIFVAAAMAVTAGCVAVIASYGLALGLGPSIAAGFAALAGMAVLHFAFMRAVPREDPRVDELDRLATDLQSRLETIEARLSTIESASGEKARIATKPLVEEIAALGGLVTTVAKEVAAHDVALAKLKGQAVDRTVERRPPPAEPAPAPPPPTPPIVAQGPLRPPKPAPPPAAAPAKIQAPEPFDPAALDEPSESHGAAADPELAFRVQRALSEDRIEPHLQPIVSLPSRRTVHYEAFSRLVEADGVLAAEQFMDAAVSDGRAPQIDRRIVERSAAVALRIAARGDGSLFVNLARETLRDASAIEAIEATLDAQPELRRLIVPEVPQSVFETLSPEDRAVIEAFVERGCRLSIDKVEDLKLDPRSLARRGVRFVKIPAVRLLDPDAAQGLAIHPADLSSLLARHGVELVATHVEEERTVPELLDMEVRFAQGLLFGVPRPVRPAAPDQEKTTAPGPRLVPRSAGAAGR</sequence>
<dbReference type="Gene3D" id="3.20.20.450">
    <property type="entry name" value="EAL domain"/>
    <property type="match status" value="1"/>
</dbReference>
<feature type="coiled-coil region" evidence="1">
    <location>
        <begin position="78"/>
        <end position="105"/>
    </location>
</feature>
<keyword evidence="1" id="KW-0175">Coiled coil</keyword>
<feature type="transmembrane region" description="Helical" evidence="3">
    <location>
        <begin position="21"/>
        <end position="43"/>
    </location>
</feature>
<dbReference type="Pfam" id="PF00563">
    <property type="entry name" value="EAL"/>
    <property type="match status" value="1"/>
</dbReference>
<feature type="compositionally biased region" description="Pro residues" evidence="2">
    <location>
        <begin position="160"/>
        <end position="173"/>
    </location>
</feature>
<dbReference type="AlphaFoldDB" id="A0A2W5M872"/>
<dbReference type="PROSITE" id="PS51257">
    <property type="entry name" value="PROKAR_LIPOPROTEIN"/>
    <property type="match status" value="1"/>
</dbReference>
<evidence type="ECO:0000256" key="3">
    <source>
        <dbReference type="SAM" id="Phobius"/>
    </source>
</evidence>
<gene>
    <name evidence="5" type="ORF">DI565_09130</name>
</gene>
<evidence type="ECO:0000313" key="6">
    <source>
        <dbReference type="Proteomes" id="UP000249577"/>
    </source>
</evidence>
<dbReference type="PANTHER" id="PTHR33121:SF79">
    <property type="entry name" value="CYCLIC DI-GMP PHOSPHODIESTERASE PDED-RELATED"/>
    <property type="match status" value="1"/>
</dbReference>
<feature type="transmembrane region" description="Helical" evidence="3">
    <location>
        <begin position="49"/>
        <end position="67"/>
    </location>
</feature>
<dbReference type="InterPro" id="IPR001633">
    <property type="entry name" value="EAL_dom"/>
</dbReference>
<feature type="region of interest" description="Disordered" evidence="2">
    <location>
        <begin position="458"/>
        <end position="486"/>
    </location>
</feature>
<dbReference type="SUPFAM" id="SSF141868">
    <property type="entry name" value="EAL domain-like"/>
    <property type="match status" value="1"/>
</dbReference>
<dbReference type="SMART" id="SM00052">
    <property type="entry name" value="EAL"/>
    <property type="match status" value="1"/>
</dbReference>
<dbReference type="InterPro" id="IPR035919">
    <property type="entry name" value="EAL_sf"/>
</dbReference>
<keyword evidence="3" id="KW-0812">Transmembrane</keyword>
<feature type="region of interest" description="Disordered" evidence="2">
    <location>
        <begin position="151"/>
        <end position="218"/>
    </location>
</feature>
<keyword evidence="3" id="KW-1133">Transmembrane helix</keyword>
<dbReference type="InterPro" id="IPR050706">
    <property type="entry name" value="Cyclic-di-GMP_PDE-like"/>
</dbReference>
<name>A0A2W5M872_ANCNO</name>
<keyword evidence="3" id="KW-0472">Membrane</keyword>
<dbReference type="PANTHER" id="PTHR33121">
    <property type="entry name" value="CYCLIC DI-GMP PHOSPHODIESTERASE PDEF"/>
    <property type="match status" value="1"/>
</dbReference>
<accession>A0A2W5M872</accession>
<reference evidence="5 6" key="1">
    <citation type="submission" date="2017-08" db="EMBL/GenBank/DDBJ databases">
        <title>Infants hospitalized years apart are colonized by the same room-sourced microbial strains.</title>
        <authorList>
            <person name="Brooks B."/>
            <person name="Olm M.R."/>
            <person name="Firek B.A."/>
            <person name="Baker R."/>
            <person name="Thomas B.C."/>
            <person name="Morowitz M.J."/>
            <person name="Banfield J.F."/>
        </authorList>
    </citation>
    <scope>NUCLEOTIDE SEQUENCE [LARGE SCALE GENOMIC DNA]</scope>
    <source>
        <strain evidence="5">S2_005_003_R2_43</strain>
    </source>
</reference>
<organism evidence="5 6">
    <name type="scientific">Ancylobacter novellus</name>
    <name type="common">Thiobacillus novellus</name>
    <dbReference type="NCBI Taxonomy" id="921"/>
    <lineage>
        <taxon>Bacteria</taxon>
        <taxon>Pseudomonadati</taxon>
        <taxon>Pseudomonadota</taxon>
        <taxon>Alphaproteobacteria</taxon>
        <taxon>Hyphomicrobiales</taxon>
        <taxon>Xanthobacteraceae</taxon>
        <taxon>Ancylobacter</taxon>
    </lineage>
</organism>
<evidence type="ECO:0000256" key="1">
    <source>
        <dbReference type="SAM" id="Coils"/>
    </source>
</evidence>